<name>A0A4U2ZUL9_BACMY</name>
<evidence type="ECO:0000259" key="1">
    <source>
        <dbReference type="PROSITE" id="PS50878"/>
    </source>
</evidence>
<dbReference type="InterPro" id="IPR000477">
    <property type="entry name" value="RT_dom"/>
</dbReference>
<accession>A0A4U2ZUL9</accession>
<dbReference type="NCBIfam" id="TIGR04416">
    <property type="entry name" value="group_II_RT_mat"/>
    <property type="match status" value="1"/>
</dbReference>
<dbReference type="CDD" id="cd01651">
    <property type="entry name" value="RT_G2_intron"/>
    <property type="match status" value="1"/>
</dbReference>
<dbReference type="InterPro" id="IPR043502">
    <property type="entry name" value="DNA/RNA_pol_sf"/>
</dbReference>
<dbReference type="GO" id="GO:0003964">
    <property type="term" value="F:RNA-directed DNA polymerase activity"/>
    <property type="evidence" value="ECO:0007669"/>
    <property type="project" value="UniProtKB-KW"/>
</dbReference>
<keyword evidence="2" id="KW-0548">Nucleotidyltransferase</keyword>
<dbReference type="InterPro" id="IPR051083">
    <property type="entry name" value="GrpII_Intron_Splice-Mob/Def"/>
</dbReference>
<sequence length="245" mass="28618">MNAGKLANYTDVKAQELWKTLYLCAKESSNRRFHALYDKIYRPDILAEAWRRVKRNQGSGGIDGQTIEEIVYQYGERNFLNELYIELKSKSYHPQAVRRMYIPKGDGKQRPLGIPTIKDRVVQMATKLVIEPIFEADFQDCSYGFRPKRNAHQAISKIRKASKTSHWIVDVDIQGYFDNINHDKLMRLVERRISDRRVLKLIRKWLKAGIMEHAQFHETTLGTPQGGVISPLLSNIYLNYMDTIW</sequence>
<evidence type="ECO:0000313" key="3">
    <source>
        <dbReference type="Proteomes" id="UP000305524"/>
    </source>
</evidence>
<dbReference type="Pfam" id="PF00078">
    <property type="entry name" value="RVT_1"/>
    <property type="match status" value="1"/>
</dbReference>
<feature type="non-terminal residue" evidence="2">
    <location>
        <position position="245"/>
    </location>
</feature>
<proteinExistence type="predicted"/>
<dbReference type="Proteomes" id="UP000305524">
    <property type="component" value="Unassembled WGS sequence"/>
</dbReference>
<protein>
    <submittedName>
        <fullName evidence="2">Group II intron reverse transcriptase/maturase</fullName>
        <ecNumber evidence="2">2.7.7.49</ecNumber>
    </submittedName>
</protein>
<gene>
    <name evidence="2" type="primary">ltrA</name>
    <name evidence="2" type="ORF">FC701_33740</name>
</gene>
<feature type="domain" description="Reverse transcriptase" evidence="1">
    <location>
        <begin position="83"/>
        <end position="245"/>
    </location>
</feature>
<dbReference type="EC" id="2.7.7.49" evidence="2"/>
<organism evidence="2 3">
    <name type="scientific">Bacillus mycoides</name>
    <dbReference type="NCBI Taxonomy" id="1405"/>
    <lineage>
        <taxon>Bacteria</taxon>
        <taxon>Bacillati</taxon>
        <taxon>Bacillota</taxon>
        <taxon>Bacilli</taxon>
        <taxon>Bacillales</taxon>
        <taxon>Bacillaceae</taxon>
        <taxon>Bacillus</taxon>
        <taxon>Bacillus cereus group</taxon>
    </lineage>
</organism>
<dbReference type="PANTHER" id="PTHR34047">
    <property type="entry name" value="NUCLEAR INTRON MATURASE 1, MITOCHONDRIAL-RELATED"/>
    <property type="match status" value="1"/>
</dbReference>
<comment type="caution">
    <text evidence="2">The sequence shown here is derived from an EMBL/GenBank/DDBJ whole genome shotgun (WGS) entry which is preliminary data.</text>
</comment>
<reference evidence="2 3" key="1">
    <citation type="journal article" date="2019" name="Environ. Microbiol.">
        <title>An active ?-lactamase is a part of an orchestrated cell wall stress resistance network of Bacillus subtilis and related rhizosphere species.</title>
        <authorList>
            <person name="Bucher T."/>
            <person name="Keren-Paz A."/>
            <person name="Hausser J."/>
            <person name="Olender T."/>
            <person name="Cytryn E."/>
            <person name="Kolodkin-Gal I."/>
        </authorList>
    </citation>
    <scope>NUCLEOTIDE SEQUENCE [LARGE SCALE GENOMIC DNA]</scope>
    <source>
        <strain evidence="2 3">I186</strain>
    </source>
</reference>
<dbReference type="RefSeq" id="WP_137059578.1">
    <property type="nucleotide sequence ID" value="NZ_SZOD01001299.1"/>
</dbReference>
<keyword evidence="2" id="KW-0695">RNA-directed DNA polymerase</keyword>
<dbReference type="InterPro" id="IPR030931">
    <property type="entry name" value="Group_II_RT_mat"/>
</dbReference>
<dbReference type="EMBL" id="SZOD01001299">
    <property type="protein sequence ID" value="TKI78727.1"/>
    <property type="molecule type" value="Genomic_DNA"/>
</dbReference>
<dbReference type="AlphaFoldDB" id="A0A4U2ZUL9"/>
<dbReference type="PROSITE" id="PS50878">
    <property type="entry name" value="RT_POL"/>
    <property type="match status" value="1"/>
</dbReference>
<dbReference type="SUPFAM" id="SSF56672">
    <property type="entry name" value="DNA/RNA polymerases"/>
    <property type="match status" value="1"/>
</dbReference>
<keyword evidence="2" id="KW-0808">Transferase</keyword>
<dbReference type="PANTHER" id="PTHR34047:SF8">
    <property type="entry name" value="PROTEIN YKFC"/>
    <property type="match status" value="1"/>
</dbReference>
<evidence type="ECO:0000313" key="2">
    <source>
        <dbReference type="EMBL" id="TKI78727.1"/>
    </source>
</evidence>